<feature type="non-terminal residue" evidence="1">
    <location>
        <position position="70"/>
    </location>
</feature>
<dbReference type="AlphaFoldDB" id="A0A0C2ZXU1"/>
<dbReference type="HOGENOM" id="CLU_2764921_0_0_1"/>
<evidence type="ECO:0000313" key="2">
    <source>
        <dbReference type="Proteomes" id="UP000053989"/>
    </source>
</evidence>
<dbReference type="EMBL" id="KN822018">
    <property type="protein sequence ID" value="KIM66258.1"/>
    <property type="molecule type" value="Genomic_DNA"/>
</dbReference>
<reference evidence="1 2" key="1">
    <citation type="submission" date="2014-04" db="EMBL/GenBank/DDBJ databases">
        <authorList>
            <consortium name="DOE Joint Genome Institute"/>
            <person name="Kuo A."/>
            <person name="Kohler A."/>
            <person name="Nagy L.G."/>
            <person name="Floudas D."/>
            <person name="Copeland A."/>
            <person name="Barry K.W."/>
            <person name="Cichocki N."/>
            <person name="Veneault-Fourrey C."/>
            <person name="LaButti K."/>
            <person name="Lindquist E.A."/>
            <person name="Lipzen A."/>
            <person name="Lundell T."/>
            <person name="Morin E."/>
            <person name="Murat C."/>
            <person name="Sun H."/>
            <person name="Tunlid A."/>
            <person name="Henrissat B."/>
            <person name="Grigoriev I.V."/>
            <person name="Hibbett D.S."/>
            <person name="Martin F."/>
            <person name="Nordberg H.P."/>
            <person name="Cantor M.N."/>
            <person name="Hua S.X."/>
        </authorList>
    </citation>
    <scope>NUCLEOTIDE SEQUENCE [LARGE SCALE GENOMIC DNA]</scope>
    <source>
        <strain evidence="1 2">Foug A</strain>
    </source>
</reference>
<organism evidence="1 2">
    <name type="scientific">Scleroderma citrinum Foug A</name>
    <dbReference type="NCBI Taxonomy" id="1036808"/>
    <lineage>
        <taxon>Eukaryota</taxon>
        <taxon>Fungi</taxon>
        <taxon>Dikarya</taxon>
        <taxon>Basidiomycota</taxon>
        <taxon>Agaricomycotina</taxon>
        <taxon>Agaricomycetes</taxon>
        <taxon>Agaricomycetidae</taxon>
        <taxon>Boletales</taxon>
        <taxon>Sclerodermatineae</taxon>
        <taxon>Sclerodermataceae</taxon>
        <taxon>Scleroderma</taxon>
    </lineage>
</organism>
<gene>
    <name evidence="1" type="ORF">SCLCIDRAFT_1211493</name>
</gene>
<name>A0A0C2ZXU1_9AGAM</name>
<dbReference type="InParanoid" id="A0A0C2ZXU1"/>
<keyword evidence="2" id="KW-1185">Reference proteome</keyword>
<dbReference type="Proteomes" id="UP000053989">
    <property type="component" value="Unassembled WGS sequence"/>
</dbReference>
<evidence type="ECO:0000313" key="1">
    <source>
        <dbReference type="EMBL" id="KIM66258.1"/>
    </source>
</evidence>
<proteinExistence type="predicted"/>
<accession>A0A0C2ZXU1</accession>
<protein>
    <submittedName>
        <fullName evidence="1">Uncharacterized protein</fullName>
    </submittedName>
</protein>
<sequence length="70" mass="8304">MEVDLKRAFYYVRTRILELNDCIREESKEAEMSLQFHLMASVIMTSRRVDYRITAMQGMSFKCFSSNVIL</sequence>
<reference evidence="2" key="2">
    <citation type="submission" date="2015-01" db="EMBL/GenBank/DDBJ databases">
        <title>Evolutionary Origins and Diversification of the Mycorrhizal Mutualists.</title>
        <authorList>
            <consortium name="DOE Joint Genome Institute"/>
            <consortium name="Mycorrhizal Genomics Consortium"/>
            <person name="Kohler A."/>
            <person name="Kuo A."/>
            <person name="Nagy L.G."/>
            <person name="Floudas D."/>
            <person name="Copeland A."/>
            <person name="Barry K.W."/>
            <person name="Cichocki N."/>
            <person name="Veneault-Fourrey C."/>
            <person name="LaButti K."/>
            <person name="Lindquist E.A."/>
            <person name="Lipzen A."/>
            <person name="Lundell T."/>
            <person name="Morin E."/>
            <person name="Murat C."/>
            <person name="Riley R."/>
            <person name="Ohm R."/>
            <person name="Sun H."/>
            <person name="Tunlid A."/>
            <person name="Henrissat B."/>
            <person name="Grigoriev I.V."/>
            <person name="Hibbett D.S."/>
            <person name="Martin F."/>
        </authorList>
    </citation>
    <scope>NUCLEOTIDE SEQUENCE [LARGE SCALE GENOMIC DNA]</scope>
    <source>
        <strain evidence="2">Foug A</strain>
    </source>
</reference>